<comment type="similarity">
    <text evidence="1">Belongs to the Gfo/Idh/MocA family.</text>
</comment>
<gene>
    <name evidence="5" type="ORF">CRD59_03140</name>
</gene>
<evidence type="ECO:0000256" key="2">
    <source>
        <dbReference type="ARBA" id="ARBA00023002"/>
    </source>
</evidence>
<feature type="domain" description="Gfo/Idh/MocA-like oxidoreductase N-terminal" evidence="3">
    <location>
        <begin position="18"/>
        <end position="139"/>
    </location>
</feature>
<dbReference type="PANTHER" id="PTHR22604:SF105">
    <property type="entry name" value="TRANS-1,2-DIHYDROBENZENE-1,2-DIOL DEHYDROGENASE"/>
    <property type="match status" value="1"/>
</dbReference>
<comment type="caution">
    <text evidence="5">The sequence shown here is derived from an EMBL/GenBank/DDBJ whole genome shotgun (WGS) entry which is preliminary data.</text>
</comment>
<dbReference type="GO" id="GO:0000166">
    <property type="term" value="F:nucleotide binding"/>
    <property type="evidence" value="ECO:0007669"/>
    <property type="project" value="InterPro"/>
</dbReference>
<dbReference type="SUPFAM" id="SSF55347">
    <property type="entry name" value="Glyceraldehyde-3-phosphate dehydrogenase-like, C-terminal domain"/>
    <property type="match status" value="1"/>
</dbReference>
<evidence type="ECO:0000259" key="3">
    <source>
        <dbReference type="Pfam" id="PF01408"/>
    </source>
</evidence>
<name>A0A366KDS2_9BIFI</name>
<protein>
    <submittedName>
        <fullName evidence="5">Oxidoreductase</fullName>
    </submittedName>
</protein>
<dbReference type="InterPro" id="IPR036291">
    <property type="entry name" value="NAD(P)-bd_dom_sf"/>
</dbReference>
<evidence type="ECO:0000259" key="4">
    <source>
        <dbReference type="Pfam" id="PF22725"/>
    </source>
</evidence>
<dbReference type="PANTHER" id="PTHR22604">
    <property type="entry name" value="OXIDOREDUCTASES"/>
    <property type="match status" value="1"/>
</dbReference>
<dbReference type="InterPro" id="IPR000683">
    <property type="entry name" value="Gfo/Idh/MocA-like_OxRdtase_N"/>
</dbReference>
<dbReference type="AlphaFoldDB" id="A0A366KDS2"/>
<dbReference type="Gene3D" id="3.30.360.10">
    <property type="entry name" value="Dihydrodipicolinate Reductase, domain 2"/>
    <property type="match status" value="1"/>
</dbReference>
<dbReference type="RefSeq" id="WP_113853149.1">
    <property type="nucleotide sequence ID" value="NZ_PDCH01000004.1"/>
</dbReference>
<dbReference type="Pfam" id="PF22725">
    <property type="entry name" value="GFO_IDH_MocA_C3"/>
    <property type="match status" value="1"/>
</dbReference>
<evidence type="ECO:0000256" key="1">
    <source>
        <dbReference type="ARBA" id="ARBA00010928"/>
    </source>
</evidence>
<evidence type="ECO:0000313" key="6">
    <source>
        <dbReference type="Proteomes" id="UP000252345"/>
    </source>
</evidence>
<sequence length="348" mass="38202">MSRLNGMGDEAHKRGLKVKVAILGAGRIARHMAETLARMASDDRYRDLVEPWAVASRSQGRAEDFARRHGIPHAYGSYRELLVDPEVDLVYIATPHSLHAEQAQACLQAGKNILVEKSFTANAAQARPVLEQAQALDLLCAEAIWTRYMPSRVMVDDIIASGAIGQVKAAAANLCYPTTGKPRMTDPALAGGALLDVGVYPLNFLDMVFGPKPLERVESTAVMYHTGVDEHNATTLVYTDGAMGLASSSMTVSSDRSGTVWGTEGYMVCRNINNIEAIDVYDSDHRLSGHHEVPSQLTGYEYEVAAAAQAILSGARECAEMPHQDTLRIMELMDRIRRIWNLRFPFED</sequence>
<dbReference type="SUPFAM" id="SSF51735">
    <property type="entry name" value="NAD(P)-binding Rossmann-fold domains"/>
    <property type="match status" value="1"/>
</dbReference>
<organism evidence="5 6">
    <name type="scientific">Bifidobacterium xylocopae</name>
    <dbReference type="NCBI Taxonomy" id="2493119"/>
    <lineage>
        <taxon>Bacteria</taxon>
        <taxon>Bacillati</taxon>
        <taxon>Actinomycetota</taxon>
        <taxon>Actinomycetes</taxon>
        <taxon>Bifidobacteriales</taxon>
        <taxon>Bifidobacteriaceae</taxon>
        <taxon>Bifidobacterium</taxon>
    </lineage>
</organism>
<dbReference type="InterPro" id="IPR050984">
    <property type="entry name" value="Gfo/Idh/MocA_domain"/>
</dbReference>
<accession>A0A366KDS2</accession>
<feature type="domain" description="GFO/IDH/MocA-like oxidoreductase" evidence="4">
    <location>
        <begin position="155"/>
        <end position="267"/>
    </location>
</feature>
<dbReference type="InterPro" id="IPR055170">
    <property type="entry name" value="GFO_IDH_MocA-like_dom"/>
</dbReference>
<keyword evidence="6" id="KW-1185">Reference proteome</keyword>
<dbReference type="Pfam" id="PF01408">
    <property type="entry name" value="GFO_IDH_MocA"/>
    <property type="match status" value="1"/>
</dbReference>
<evidence type="ECO:0000313" key="5">
    <source>
        <dbReference type="EMBL" id="RBP99537.1"/>
    </source>
</evidence>
<dbReference type="EMBL" id="PDCH01000004">
    <property type="protein sequence ID" value="RBP99537.1"/>
    <property type="molecule type" value="Genomic_DNA"/>
</dbReference>
<dbReference type="Gene3D" id="3.40.50.720">
    <property type="entry name" value="NAD(P)-binding Rossmann-like Domain"/>
    <property type="match status" value="1"/>
</dbReference>
<reference evidence="5 6" key="1">
    <citation type="submission" date="2017-10" db="EMBL/GenBank/DDBJ databases">
        <title>Bifidobacterium xylocopum sp. nov. and Bifidobacterium aemilianum sp. nov., from the carpenter bee (Xylocopa violacea) digestive tract.</title>
        <authorList>
            <person name="Alberoni D."/>
            <person name="Baffoni L."/>
            <person name="Di Gioia D."/>
            <person name="Gaggia F."/>
            <person name="Biavati B."/>
        </authorList>
    </citation>
    <scope>NUCLEOTIDE SEQUENCE [LARGE SCALE GENOMIC DNA]</scope>
    <source>
        <strain evidence="5 6">XV2</strain>
    </source>
</reference>
<dbReference type="GO" id="GO:0016491">
    <property type="term" value="F:oxidoreductase activity"/>
    <property type="evidence" value="ECO:0007669"/>
    <property type="project" value="UniProtKB-KW"/>
</dbReference>
<dbReference type="Proteomes" id="UP000252345">
    <property type="component" value="Unassembled WGS sequence"/>
</dbReference>
<dbReference type="OrthoDB" id="9815825at2"/>
<keyword evidence="2" id="KW-0560">Oxidoreductase</keyword>
<proteinExistence type="inferred from homology"/>